<dbReference type="PANTHER" id="PTHR17224:SF1">
    <property type="entry name" value="PEPTIDYL-TRNA HYDROLASE"/>
    <property type="match status" value="1"/>
</dbReference>
<feature type="active site" description="Proton acceptor" evidence="7">
    <location>
        <position position="24"/>
    </location>
</feature>
<dbReference type="HAMAP" id="MF_00083">
    <property type="entry name" value="Pept_tRNA_hydro_bact"/>
    <property type="match status" value="1"/>
</dbReference>
<evidence type="ECO:0000256" key="9">
    <source>
        <dbReference type="RuleBase" id="RU004320"/>
    </source>
</evidence>
<dbReference type="InterPro" id="IPR036416">
    <property type="entry name" value="Pept_tRNA_hydro_sf"/>
</dbReference>
<comment type="subunit">
    <text evidence="7">Monomer.</text>
</comment>
<dbReference type="GO" id="GO:0016787">
    <property type="term" value="F:hydrolase activity"/>
    <property type="evidence" value="ECO:0007669"/>
    <property type="project" value="UniProtKB-KW"/>
</dbReference>
<dbReference type="PROSITE" id="PS01195">
    <property type="entry name" value="PEPT_TRNA_HYDROL_1"/>
    <property type="match status" value="1"/>
</dbReference>
<feature type="binding site" evidence="7">
    <location>
        <position position="19"/>
    </location>
    <ligand>
        <name>tRNA</name>
        <dbReference type="ChEBI" id="CHEBI:17843"/>
    </ligand>
</feature>
<feature type="site" description="Stabilizes the basic form of H active site to accept a proton" evidence="7">
    <location>
        <position position="97"/>
    </location>
</feature>
<dbReference type="RefSeq" id="WP_200241256.1">
    <property type="nucleotide sequence ID" value="NZ_NRRV01000071.1"/>
</dbReference>
<dbReference type="NCBIfam" id="TIGR00447">
    <property type="entry name" value="pth"/>
    <property type="match status" value="1"/>
</dbReference>
<dbReference type="Pfam" id="PF01195">
    <property type="entry name" value="Pept_tRNA_hydro"/>
    <property type="match status" value="1"/>
</dbReference>
<evidence type="ECO:0000256" key="6">
    <source>
        <dbReference type="ARBA" id="ARBA00050038"/>
    </source>
</evidence>
<keyword evidence="11" id="KW-1185">Reference proteome</keyword>
<name>A0ABS1CMP5_9GAMM</name>
<organism evidence="10 11">
    <name type="scientific">Thiohalocapsa halophila</name>
    <dbReference type="NCBI Taxonomy" id="69359"/>
    <lineage>
        <taxon>Bacteria</taxon>
        <taxon>Pseudomonadati</taxon>
        <taxon>Pseudomonadota</taxon>
        <taxon>Gammaproteobacteria</taxon>
        <taxon>Chromatiales</taxon>
        <taxon>Chromatiaceae</taxon>
        <taxon>Thiohalocapsa</taxon>
    </lineage>
</organism>
<keyword evidence="3 7" id="KW-0378">Hydrolase</keyword>
<evidence type="ECO:0000256" key="2">
    <source>
        <dbReference type="ARBA" id="ARBA00022555"/>
    </source>
</evidence>
<accession>A0ABS1CMP5</accession>
<evidence type="ECO:0000313" key="10">
    <source>
        <dbReference type="EMBL" id="MBK1633197.1"/>
    </source>
</evidence>
<evidence type="ECO:0000256" key="5">
    <source>
        <dbReference type="ARBA" id="ARBA00038063"/>
    </source>
</evidence>
<protein>
    <recommendedName>
        <fullName evidence="6 7">Peptidyl-tRNA hydrolase</fullName>
        <shortName evidence="7">Pth</shortName>
        <ecNumber evidence="1 7">3.1.1.29</ecNumber>
    </recommendedName>
</protein>
<dbReference type="CDD" id="cd00462">
    <property type="entry name" value="PTH"/>
    <property type="match status" value="1"/>
</dbReference>
<dbReference type="EC" id="3.1.1.29" evidence="1 7"/>
<keyword evidence="4 7" id="KW-0694">RNA-binding</keyword>
<feature type="binding site" evidence="7">
    <location>
        <position position="70"/>
    </location>
    <ligand>
        <name>tRNA</name>
        <dbReference type="ChEBI" id="CHEBI:17843"/>
    </ligand>
</feature>
<feature type="binding site" evidence="7">
    <location>
        <position position="72"/>
    </location>
    <ligand>
        <name>tRNA</name>
        <dbReference type="ChEBI" id="CHEBI:17843"/>
    </ligand>
</feature>
<comment type="function">
    <text evidence="7">Hydrolyzes ribosome-free peptidyl-tRNAs (with 1 or more amino acids incorporated), which drop off the ribosome during protein synthesis, or as a result of ribosome stalling.</text>
</comment>
<comment type="catalytic activity">
    <reaction evidence="7 8">
        <text>an N-acyl-L-alpha-aminoacyl-tRNA + H2O = an N-acyl-L-amino acid + a tRNA + H(+)</text>
        <dbReference type="Rhea" id="RHEA:54448"/>
        <dbReference type="Rhea" id="RHEA-COMP:10123"/>
        <dbReference type="Rhea" id="RHEA-COMP:13883"/>
        <dbReference type="ChEBI" id="CHEBI:15377"/>
        <dbReference type="ChEBI" id="CHEBI:15378"/>
        <dbReference type="ChEBI" id="CHEBI:59874"/>
        <dbReference type="ChEBI" id="CHEBI:78442"/>
        <dbReference type="ChEBI" id="CHEBI:138191"/>
        <dbReference type="EC" id="3.1.1.29"/>
    </reaction>
</comment>
<dbReference type="EMBL" id="NRRV01000071">
    <property type="protein sequence ID" value="MBK1633197.1"/>
    <property type="molecule type" value="Genomic_DNA"/>
</dbReference>
<dbReference type="Gene3D" id="3.40.50.1470">
    <property type="entry name" value="Peptidyl-tRNA hydrolase"/>
    <property type="match status" value="1"/>
</dbReference>
<evidence type="ECO:0000256" key="1">
    <source>
        <dbReference type="ARBA" id="ARBA00013260"/>
    </source>
</evidence>
<proteinExistence type="inferred from homology"/>
<dbReference type="Proteomes" id="UP000748752">
    <property type="component" value="Unassembled WGS sequence"/>
</dbReference>
<dbReference type="InterPro" id="IPR001328">
    <property type="entry name" value="Pept_tRNA_hydro"/>
</dbReference>
<comment type="similarity">
    <text evidence="5 7 9">Belongs to the PTH family.</text>
</comment>
<comment type="caution">
    <text evidence="10">The sequence shown here is derived from an EMBL/GenBank/DDBJ whole genome shotgun (WGS) entry which is preliminary data.</text>
</comment>
<keyword evidence="2 7" id="KW-0820">tRNA-binding</keyword>
<gene>
    <name evidence="7" type="primary">pth</name>
    <name evidence="10" type="ORF">CKO31_21070</name>
</gene>
<feature type="binding site" evidence="7">
    <location>
        <position position="118"/>
    </location>
    <ligand>
        <name>tRNA</name>
        <dbReference type="ChEBI" id="CHEBI:17843"/>
    </ligand>
</feature>
<sequence>MSQPGIRLVIGLGNPGPDYALTRHNAGFWLVDKLVEAYHGQLRAEAKFHGLMARVSVGGHDLRLLKPTTYMNHSGRSVAAVARYFDIAVEQILIAYDELDLPPGRAKLKHGGGHAGHNGMRDSIAALGSRDFWRLRMGIGHPGDKTRVIGYVLGRPSQADAAAILDVADDAVRAMPDLVEGRFQLAMNRLHAVPSTP</sequence>
<reference evidence="10 11" key="1">
    <citation type="journal article" date="2020" name="Microorganisms">
        <title>Osmotic Adaptation and Compatible Solute Biosynthesis of Phototrophic Bacteria as Revealed from Genome Analyses.</title>
        <authorList>
            <person name="Imhoff J.F."/>
            <person name="Rahn T."/>
            <person name="Kunzel S."/>
            <person name="Keller A."/>
            <person name="Neulinger S.C."/>
        </authorList>
    </citation>
    <scope>NUCLEOTIDE SEQUENCE [LARGE SCALE GENOMIC DNA]</scope>
    <source>
        <strain evidence="10 11">DSM 6210</strain>
    </source>
</reference>
<dbReference type="PANTHER" id="PTHR17224">
    <property type="entry name" value="PEPTIDYL-TRNA HYDROLASE"/>
    <property type="match status" value="1"/>
</dbReference>
<evidence type="ECO:0000256" key="8">
    <source>
        <dbReference type="RuleBase" id="RU000673"/>
    </source>
</evidence>
<evidence type="ECO:0000256" key="3">
    <source>
        <dbReference type="ARBA" id="ARBA00022801"/>
    </source>
</evidence>
<comment type="function">
    <text evidence="7">Catalyzes the release of premature peptidyl moieties from peptidyl-tRNA molecules trapped in stalled 50S ribosomal subunits, and thus maintains levels of free tRNAs and 50S ribosomes.</text>
</comment>
<evidence type="ECO:0000313" key="11">
    <source>
        <dbReference type="Proteomes" id="UP000748752"/>
    </source>
</evidence>
<evidence type="ECO:0000256" key="4">
    <source>
        <dbReference type="ARBA" id="ARBA00022884"/>
    </source>
</evidence>
<comment type="subcellular location">
    <subcellularLocation>
        <location evidence="7">Cytoplasm</location>
    </subcellularLocation>
</comment>
<keyword evidence="7" id="KW-0963">Cytoplasm</keyword>
<dbReference type="SUPFAM" id="SSF53178">
    <property type="entry name" value="Peptidyl-tRNA hydrolase-like"/>
    <property type="match status" value="1"/>
</dbReference>
<feature type="site" description="Discriminates between blocked and unblocked aminoacyl-tRNA" evidence="7">
    <location>
        <position position="14"/>
    </location>
</feature>
<evidence type="ECO:0000256" key="7">
    <source>
        <dbReference type="HAMAP-Rule" id="MF_00083"/>
    </source>
</evidence>
<dbReference type="InterPro" id="IPR018171">
    <property type="entry name" value="Pept_tRNA_hydro_CS"/>
</dbReference>